<organism evidence="2">
    <name type="scientific">Darwinula stevensoni</name>
    <dbReference type="NCBI Taxonomy" id="69355"/>
    <lineage>
        <taxon>Eukaryota</taxon>
        <taxon>Metazoa</taxon>
        <taxon>Ecdysozoa</taxon>
        <taxon>Arthropoda</taxon>
        <taxon>Crustacea</taxon>
        <taxon>Oligostraca</taxon>
        <taxon>Ostracoda</taxon>
        <taxon>Podocopa</taxon>
        <taxon>Podocopida</taxon>
        <taxon>Darwinulocopina</taxon>
        <taxon>Darwinuloidea</taxon>
        <taxon>Darwinulidae</taxon>
        <taxon>Darwinula</taxon>
    </lineage>
</organism>
<accession>A0A7R8X498</accession>
<protein>
    <submittedName>
        <fullName evidence="2">Uncharacterized protein</fullName>
    </submittedName>
</protein>
<dbReference type="AlphaFoldDB" id="A0A7R8X498"/>
<evidence type="ECO:0000256" key="1">
    <source>
        <dbReference type="SAM" id="MobiDB-lite"/>
    </source>
</evidence>
<dbReference type="Proteomes" id="UP000677054">
    <property type="component" value="Unassembled WGS sequence"/>
</dbReference>
<dbReference type="EMBL" id="CAJPEV010000489">
    <property type="protein sequence ID" value="CAG0885794.1"/>
    <property type="molecule type" value="Genomic_DNA"/>
</dbReference>
<feature type="region of interest" description="Disordered" evidence="1">
    <location>
        <begin position="1"/>
        <end position="67"/>
    </location>
</feature>
<name>A0A7R8X498_9CRUS</name>
<evidence type="ECO:0000313" key="2">
    <source>
        <dbReference type="EMBL" id="CAD7243743.1"/>
    </source>
</evidence>
<feature type="compositionally biased region" description="Basic and acidic residues" evidence="1">
    <location>
        <begin position="40"/>
        <end position="60"/>
    </location>
</feature>
<proteinExistence type="predicted"/>
<reference evidence="2" key="1">
    <citation type="submission" date="2020-11" db="EMBL/GenBank/DDBJ databases">
        <authorList>
            <person name="Tran Van P."/>
        </authorList>
    </citation>
    <scope>NUCLEOTIDE SEQUENCE</scope>
</reference>
<evidence type="ECO:0000313" key="3">
    <source>
        <dbReference type="Proteomes" id="UP000677054"/>
    </source>
</evidence>
<keyword evidence="3" id="KW-1185">Reference proteome</keyword>
<dbReference type="EMBL" id="LR900006">
    <property type="protein sequence ID" value="CAD7243743.1"/>
    <property type="molecule type" value="Genomic_DNA"/>
</dbReference>
<feature type="compositionally biased region" description="Basic and acidic residues" evidence="1">
    <location>
        <begin position="157"/>
        <end position="174"/>
    </location>
</feature>
<feature type="region of interest" description="Disordered" evidence="1">
    <location>
        <begin position="156"/>
        <end position="187"/>
    </location>
</feature>
<gene>
    <name evidence="2" type="ORF">DSTB1V02_LOCUS3657</name>
</gene>
<sequence length="231" mass="25761">MHEESEVHVGLSSMTSSRDSVSDGRVTPPTVSVPKGAESLQRKLERKIEAAKQQASEKSRVGPPLISYDRVSSSDEIDFAPLTRPKQGSKSAMSKALLTDTFSVENLHLSDELDDDLDLILPQASTSQCCGDLSPDSPVFRFTSRHRRTRAHLKLTKKSEATHGKDASMKDDQPFHPPSGFQPPYGTRQHRLVHFGRLLTSGDGAGSGRSRVSKREESIHRYWREEDRIRL</sequence>